<dbReference type="PANTHER" id="PTHR46467">
    <property type="entry name" value="TETHER CONTAINING UBX DOMAIN FOR GLUT4"/>
    <property type="match status" value="1"/>
</dbReference>
<dbReference type="Gene3D" id="3.10.20.90">
    <property type="entry name" value="Phosphatidylinositol 3-kinase Catalytic Subunit, Chain A, domain 1"/>
    <property type="match status" value="1"/>
</dbReference>
<dbReference type="GO" id="GO:0005737">
    <property type="term" value="C:cytoplasm"/>
    <property type="evidence" value="ECO:0007669"/>
    <property type="project" value="TreeGrafter"/>
</dbReference>
<dbReference type="GO" id="GO:0006886">
    <property type="term" value="P:intracellular protein transport"/>
    <property type="evidence" value="ECO:0007669"/>
    <property type="project" value="TreeGrafter"/>
</dbReference>
<dbReference type="InterPro" id="IPR021569">
    <property type="entry name" value="TUG-UBL1"/>
</dbReference>
<reference evidence="3" key="2">
    <citation type="submission" date="2025-08" db="UniProtKB">
        <authorList>
            <consortium name="Ensembl"/>
        </authorList>
    </citation>
    <scope>IDENTIFICATION</scope>
    <source>
        <strain evidence="3">Thorbecke</strain>
    </source>
</reference>
<keyword evidence="4" id="KW-1185">Reference proteome</keyword>
<reference evidence="3 4" key="1">
    <citation type="journal article" date="2011" name="Nature">
        <title>A high-resolution map of human evolutionary constraint using 29 mammals.</title>
        <authorList>
            <person name="Lindblad-Toh K."/>
            <person name="Garber M."/>
            <person name="Zuk O."/>
            <person name="Lin M.F."/>
            <person name="Parker B.J."/>
            <person name="Washietl S."/>
            <person name="Kheradpour P."/>
            <person name="Ernst J."/>
            <person name="Jordan G."/>
            <person name="Mauceli E."/>
            <person name="Ward L.D."/>
            <person name="Lowe C.B."/>
            <person name="Holloway A.K."/>
            <person name="Clamp M."/>
            <person name="Gnerre S."/>
            <person name="Alfoldi J."/>
            <person name="Beal K."/>
            <person name="Chang J."/>
            <person name="Clawson H."/>
            <person name="Cuff J."/>
            <person name="Di Palma F."/>
            <person name="Fitzgerald S."/>
            <person name="Flicek P."/>
            <person name="Guttman M."/>
            <person name="Hubisz M.J."/>
            <person name="Jaffe D.B."/>
            <person name="Jungreis I."/>
            <person name="Kent W.J."/>
            <person name="Kostka D."/>
            <person name="Lara M."/>
            <person name="Martins A.L."/>
            <person name="Massingham T."/>
            <person name="Moltke I."/>
            <person name="Raney B.J."/>
            <person name="Rasmussen M.D."/>
            <person name="Robinson J."/>
            <person name="Stark A."/>
            <person name="Vilella A.J."/>
            <person name="Wen J."/>
            <person name="Xie X."/>
            <person name="Zody M.C."/>
            <person name="Baldwin J."/>
            <person name="Bloom T."/>
            <person name="Chin C.W."/>
            <person name="Heiman D."/>
            <person name="Nicol R."/>
            <person name="Nusbaum C."/>
            <person name="Young S."/>
            <person name="Wilkinson J."/>
            <person name="Worley K.C."/>
            <person name="Kovar C.L."/>
            <person name="Muzny D.M."/>
            <person name="Gibbs R.A."/>
            <person name="Cree A."/>
            <person name="Dihn H.H."/>
            <person name="Fowler G."/>
            <person name="Jhangiani S."/>
            <person name="Joshi V."/>
            <person name="Lee S."/>
            <person name="Lewis L.R."/>
            <person name="Nazareth L.V."/>
            <person name="Okwuonu G."/>
            <person name="Santibanez J."/>
            <person name="Warren W.C."/>
            <person name="Mardis E.R."/>
            <person name="Weinstock G.M."/>
            <person name="Wilson R.K."/>
            <person name="Delehaunty K."/>
            <person name="Dooling D."/>
            <person name="Fronik C."/>
            <person name="Fulton L."/>
            <person name="Fulton B."/>
            <person name="Graves T."/>
            <person name="Minx P."/>
            <person name="Sodergren E."/>
            <person name="Birney E."/>
            <person name="Margulies E.H."/>
            <person name="Herrero J."/>
            <person name="Green E.D."/>
            <person name="Haussler D."/>
            <person name="Siepel A."/>
            <person name="Goldman N."/>
            <person name="Pollard K.S."/>
            <person name="Pedersen J.S."/>
            <person name="Lander E.S."/>
            <person name="Kellis M."/>
        </authorList>
    </citation>
    <scope>NUCLEOTIDE SEQUENCE [LARGE SCALE GENOMIC DNA]</scope>
    <source>
        <strain evidence="4">Thorbecke</strain>
    </source>
</reference>
<reference evidence="3" key="3">
    <citation type="submission" date="2025-09" db="UniProtKB">
        <authorList>
            <consortium name="Ensembl"/>
        </authorList>
    </citation>
    <scope>IDENTIFICATION</scope>
    <source>
        <strain evidence="3">Thorbecke</strain>
    </source>
</reference>
<dbReference type="Bgee" id="ENSOCUG00000027059">
    <property type="expression patterns" value="Expressed in testis and 19 other cell types or tissues"/>
</dbReference>
<dbReference type="HOGENOM" id="CLU_2432725_0_0_1"/>
<dbReference type="PaxDb" id="9986-ENSOCUP00000019408"/>
<feature type="region of interest" description="Disordered" evidence="1">
    <location>
        <begin position="1"/>
        <end position="36"/>
    </location>
</feature>
<evidence type="ECO:0000259" key="2">
    <source>
        <dbReference type="Pfam" id="PF11470"/>
    </source>
</evidence>
<evidence type="ECO:0000313" key="3">
    <source>
        <dbReference type="Ensembl" id="ENSOCUP00000019408.2"/>
    </source>
</evidence>
<dbReference type="eggNOG" id="KOG2699">
    <property type="taxonomic scope" value="Eukaryota"/>
</dbReference>
<dbReference type="InParanoid" id="G1TQW1"/>
<feature type="domain" description="TUG ubiquitin-like" evidence="2">
    <location>
        <begin position="47"/>
        <end position="71"/>
    </location>
</feature>
<dbReference type="SUPFAM" id="SSF54236">
    <property type="entry name" value="Ubiquitin-like"/>
    <property type="match status" value="1"/>
</dbReference>
<evidence type="ECO:0000313" key="4">
    <source>
        <dbReference type="Proteomes" id="UP000001811"/>
    </source>
</evidence>
<dbReference type="Proteomes" id="UP000001811">
    <property type="component" value="Unplaced"/>
</dbReference>
<dbReference type="InterPro" id="IPR029071">
    <property type="entry name" value="Ubiquitin-like_domsf"/>
</dbReference>
<dbReference type="GO" id="GO:0012506">
    <property type="term" value="C:vesicle membrane"/>
    <property type="evidence" value="ECO:0007669"/>
    <property type="project" value="TreeGrafter"/>
</dbReference>
<evidence type="ECO:0000256" key="1">
    <source>
        <dbReference type="SAM" id="MobiDB-lite"/>
    </source>
</evidence>
<accession>G1TQW1</accession>
<name>G1TQW1_RABIT</name>
<dbReference type="Pfam" id="PF11470">
    <property type="entry name" value="TUG-UBL1"/>
    <property type="match status" value="1"/>
</dbReference>
<dbReference type="Ensembl" id="ENSOCUT00000031657.2">
    <property type="protein sequence ID" value="ENSOCUP00000019408.2"/>
    <property type="gene ID" value="ENSOCUG00000027059.2"/>
</dbReference>
<feature type="compositionally biased region" description="Low complexity" evidence="1">
    <location>
        <begin position="16"/>
        <end position="27"/>
    </location>
</feature>
<organism evidence="3 4">
    <name type="scientific">Oryctolagus cuniculus</name>
    <name type="common">Rabbit</name>
    <dbReference type="NCBI Taxonomy" id="9986"/>
    <lineage>
        <taxon>Eukaryota</taxon>
        <taxon>Metazoa</taxon>
        <taxon>Chordata</taxon>
        <taxon>Craniata</taxon>
        <taxon>Vertebrata</taxon>
        <taxon>Euteleostomi</taxon>
        <taxon>Mammalia</taxon>
        <taxon>Eutheria</taxon>
        <taxon>Euarchontoglires</taxon>
        <taxon>Glires</taxon>
        <taxon>Lagomorpha</taxon>
        <taxon>Leporidae</taxon>
        <taxon>Oryctolagus</taxon>
    </lineage>
</organism>
<dbReference type="GO" id="GO:0042593">
    <property type="term" value="P:glucose homeostasis"/>
    <property type="evidence" value="ECO:0007669"/>
    <property type="project" value="TreeGrafter"/>
</dbReference>
<dbReference type="STRING" id="9986.ENSOCUP00000019408"/>
<sequence>MRSGPSGLFPGRPVLGSPASGSEGAAPPSGPGERDPLVCQGCSARRFQRSVLDLSLQWRFANLPNNAKLEMVPVSRSREGPQNTVRIAVQLEDGARLQGAFCSGQTLWELLSHFPQTRECGPHLAPDTTAGHTVAAPEMSPGKLPLRGTSWCSVGEGSRDSPRSAPGGVPSRGVCRGVWGLAGPRLWLSTRCSREPPARVTDV</sequence>
<dbReference type="GeneTree" id="ENSGT00940000156853"/>
<dbReference type="GO" id="GO:0005634">
    <property type="term" value="C:nucleus"/>
    <property type="evidence" value="ECO:0007669"/>
    <property type="project" value="TreeGrafter"/>
</dbReference>
<dbReference type="AlphaFoldDB" id="G1TQW1"/>
<dbReference type="PANTHER" id="PTHR46467:SF1">
    <property type="entry name" value="TETHER CONTAINING UBX DOMAIN FOR GLUT4"/>
    <property type="match status" value="1"/>
</dbReference>
<proteinExistence type="predicted"/>
<protein>
    <recommendedName>
        <fullName evidence="2">TUG ubiquitin-like domain-containing protein</fullName>
    </recommendedName>
</protein>